<dbReference type="NCBIfam" id="TIGR03083">
    <property type="entry name" value="maleylpyruvate isomerase family mycothiol-dependent enzyme"/>
    <property type="match status" value="1"/>
</dbReference>
<dbReference type="InterPro" id="IPR034660">
    <property type="entry name" value="DinB/YfiT-like"/>
</dbReference>
<evidence type="ECO:0000256" key="1">
    <source>
        <dbReference type="SAM" id="MobiDB-lite"/>
    </source>
</evidence>
<proteinExistence type="predicted"/>
<sequence length="236" mass="24158">MSGPEETESTALLERAIGYALCSVRTVTPGLLTRATPCRGWDLHRLLRHTNDSLAALHEGIDAGSVDLAPAEEPYGDPAEAFRTRASRLLGTWSALHAPGPDGDCAGERLVAVGDWPLTAAIVARTGALEIAVHGWDIAQATGLPRPIPPALATELLRTARHLVPEPRYRQPLFALPVEAPPYADPSDRLVAFLGRDPAAPHGRAGGNGSAHGGTGGPGTGPGTGGSGSGSGSGGT</sequence>
<dbReference type="NCBIfam" id="TIGR03086">
    <property type="entry name" value="TIGR03086 family metal-binding protein"/>
    <property type="match status" value="1"/>
</dbReference>
<feature type="region of interest" description="Disordered" evidence="1">
    <location>
        <begin position="197"/>
        <end position="236"/>
    </location>
</feature>
<dbReference type="Gene3D" id="1.20.120.450">
    <property type="entry name" value="dinb family like domain"/>
    <property type="match status" value="1"/>
</dbReference>
<dbReference type="SUPFAM" id="SSF109854">
    <property type="entry name" value="DinB/YfiT-like putative metalloenzymes"/>
    <property type="match status" value="1"/>
</dbReference>
<feature type="compositionally biased region" description="Gly residues" evidence="1">
    <location>
        <begin position="204"/>
        <end position="236"/>
    </location>
</feature>
<dbReference type="AlphaFoldDB" id="A0A345XQL3"/>
<protein>
    <submittedName>
        <fullName evidence="3">TIGR03086 family protein</fullName>
    </submittedName>
</protein>
<dbReference type="InterPro" id="IPR017517">
    <property type="entry name" value="Maleyloyr_isom"/>
</dbReference>
<dbReference type="GO" id="GO:0046872">
    <property type="term" value="F:metal ion binding"/>
    <property type="evidence" value="ECO:0007669"/>
    <property type="project" value="InterPro"/>
</dbReference>
<keyword evidence="4" id="KW-1185">Reference proteome</keyword>
<dbReference type="KEGG" id="sarm:DVA86_15950"/>
<accession>A0A345XQL3</accession>
<reference evidence="3 4" key="1">
    <citation type="submission" date="2018-07" db="EMBL/GenBank/DDBJ databases">
        <title>Draft genome of the type strain Streptomyces armeniacus ATCC 15676.</title>
        <authorList>
            <person name="Labana P."/>
            <person name="Gosse J.T."/>
            <person name="Boddy C.N."/>
        </authorList>
    </citation>
    <scope>NUCLEOTIDE SEQUENCE [LARGE SCALE GENOMIC DNA]</scope>
    <source>
        <strain evidence="3 4">ATCC 15676</strain>
    </source>
</reference>
<dbReference type="Pfam" id="PF11716">
    <property type="entry name" value="MDMPI_N"/>
    <property type="match status" value="1"/>
</dbReference>
<dbReference type="RefSeq" id="WP_208879081.1">
    <property type="nucleotide sequence ID" value="NZ_CP031320.1"/>
</dbReference>
<dbReference type="Proteomes" id="UP000254425">
    <property type="component" value="Chromosome"/>
</dbReference>
<evidence type="ECO:0000259" key="2">
    <source>
        <dbReference type="Pfam" id="PF11716"/>
    </source>
</evidence>
<evidence type="ECO:0000313" key="3">
    <source>
        <dbReference type="EMBL" id="AXK33929.1"/>
    </source>
</evidence>
<organism evidence="3 4">
    <name type="scientific">Streptomyces armeniacus</name>
    <dbReference type="NCBI Taxonomy" id="83291"/>
    <lineage>
        <taxon>Bacteria</taxon>
        <taxon>Bacillati</taxon>
        <taxon>Actinomycetota</taxon>
        <taxon>Actinomycetes</taxon>
        <taxon>Kitasatosporales</taxon>
        <taxon>Streptomycetaceae</taxon>
        <taxon>Streptomyces</taxon>
    </lineage>
</organism>
<dbReference type="EMBL" id="CP031320">
    <property type="protein sequence ID" value="AXK33929.1"/>
    <property type="molecule type" value="Genomic_DNA"/>
</dbReference>
<evidence type="ECO:0000313" key="4">
    <source>
        <dbReference type="Proteomes" id="UP000254425"/>
    </source>
</evidence>
<dbReference type="InterPro" id="IPR017520">
    <property type="entry name" value="CHP03086"/>
</dbReference>
<feature type="domain" description="Mycothiol-dependent maleylpyruvate isomerase metal-binding" evidence="2">
    <location>
        <begin position="24"/>
        <end position="139"/>
    </location>
</feature>
<dbReference type="InterPro" id="IPR024344">
    <property type="entry name" value="MDMPI_metal-binding"/>
</dbReference>
<gene>
    <name evidence="3" type="ORF">DVA86_15950</name>
</gene>
<name>A0A345XQL3_9ACTN</name>